<dbReference type="PANTHER" id="PTHR30097:SF4">
    <property type="entry name" value="SLR6042 PROTEIN"/>
    <property type="match status" value="1"/>
</dbReference>
<evidence type="ECO:0000256" key="2">
    <source>
        <dbReference type="ARBA" id="ARBA00022448"/>
    </source>
</evidence>
<protein>
    <submittedName>
        <fullName evidence="4">Secretion protein HylD</fullName>
    </submittedName>
</protein>
<dbReference type="STRING" id="1304281.ACM44_04015"/>
<comment type="caution">
    <text evidence="4">The sequence shown here is derived from an EMBL/GenBank/DDBJ whole genome shotgun (WGS) entry which is preliminary data.</text>
</comment>
<dbReference type="GO" id="GO:0015679">
    <property type="term" value="P:plasma membrane copper ion transport"/>
    <property type="evidence" value="ECO:0007669"/>
    <property type="project" value="TreeGrafter"/>
</dbReference>
<keyword evidence="5" id="KW-1185">Reference proteome</keyword>
<proteinExistence type="inferred from homology"/>
<dbReference type="EMBL" id="LFNG01000004">
    <property type="protein sequence ID" value="KMQ72181.1"/>
    <property type="molecule type" value="Genomic_DNA"/>
</dbReference>
<dbReference type="Proteomes" id="UP000035900">
    <property type="component" value="Unassembled WGS sequence"/>
</dbReference>
<dbReference type="Gene3D" id="1.10.287.470">
    <property type="entry name" value="Helix hairpin bin"/>
    <property type="match status" value="1"/>
</dbReference>
<keyword evidence="2" id="KW-0813">Transport</keyword>
<evidence type="ECO:0000256" key="1">
    <source>
        <dbReference type="ARBA" id="ARBA00009477"/>
    </source>
</evidence>
<dbReference type="Pfam" id="PF25973">
    <property type="entry name" value="BSH_CzcB"/>
    <property type="match status" value="1"/>
</dbReference>
<sequence length="396" mass="43370">MNRSFKKYIPLLLLSAIVVVSCKDKKEQAAGEQTTAESKADTASSVRQITFTPDQYKLSEIQTGAIELRNLSNIIKLTGAIEADPNSIATVSAPLGGYIKTAGLLPGQAVKKGQQLATIENPEFITIQQEYLESIGRLEYLSQEYKRQQELRNEDVNAAKTFQQVSSDYNVMKARIAGLEQQMALIGISSASLKSSNKISRTAGIYAPISGYIKSSNTNIGKYAAPTDVLFEITGTDALHLALNAFEKDLGKIQVGQTVKFSLSNENDYRHTAKVYLVGQAADDKKMIPVLCRFTKDAKLLPGMYVKAWVETGTEQKSAVPNDAIVQLDGLDYIIIQTADSKDGYTFQLVQVAKGMEQEGYTAIELPQSVNQQSLKVVTKNAYTILSAIKNAEEEE</sequence>
<dbReference type="GO" id="GO:0060003">
    <property type="term" value="P:copper ion export"/>
    <property type="evidence" value="ECO:0007669"/>
    <property type="project" value="TreeGrafter"/>
</dbReference>
<dbReference type="GO" id="GO:0030313">
    <property type="term" value="C:cell envelope"/>
    <property type="evidence" value="ECO:0007669"/>
    <property type="project" value="TreeGrafter"/>
</dbReference>
<dbReference type="SUPFAM" id="SSF111369">
    <property type="entry name" value="HlyD-like secretion proteins"/>
    <property type="match status" value="1"/>
</dbReference>
<name>A0A0J7J295_9FLAO</name>
<reference evidence="4 5" key="1">
    <citation type="journal article" date="2004" name="Int. J. Syst. Evol. Microbiol.">
        <title>Kaistella koreensis gen. nov., sp. nov., a novel member of the Chryseobacterium-Bergeyella-Riemerella branch.</title>
        <authorList>
            <person name="Kim M.K."/>
            <person name="Im W.T."/>
            <person name="Shin Y.K."/>
            <person name="Lim J.H."/>
            <person name="Kim S.H."/>
            <person name="Lee B.C."/>
            <person name="Park M.Y."/>
            <person name="Lee K.Y."/>
            <person name="Lee S.T."/>
        </authorList>
    </citation>
    <scope>NUCLEOTIDE SEQUENCE [LARGE SCALE GENOMIC DNA]</scope>
    <source>
        <strain evidence="4 5">CCUG 49689</strain>
    </source>
</reference>
<evidence type="ECO:0000313" key="4">
    <source>
        <dbReference type="EMBL" id="KMQ72181.1"/>
    </source>
</evidence>
<gene>
    <name evidence="4" type="ORF">ACM44_04015</name>
</gene>
<feature type="domain" description="CzcB-like barrel-sandwich hybrid" evidence="3">
    <location>
        <begin position="88"/>
        <end position="234"/>
    </location>
</feature>
<dbReference type="InterPro" id="IPR051909">
    <property type="entry name" value="MFP_Cation_Efflux"/>
</dbReference>
<dbReference type="GO" id="GO:0022857">
    <property type="term" value="F:transmembrane transporter activity"/>
    <property type="evidence" value="ECO:0007669"/>
    <property type="project" value="InterPro"/>
</dbReference>
<accession>A0A0J7J295</accession>
<comment type="similarity">
    <text evidence="1">Belongs to the membrane fusion protein (MFP) (TC 8.A.1) family.</text>
</comment>
<dbReference type="InterPro" id="IPR058647">
    <property type="entry name" value="BSH_CzcB-like"/>
</dbReference>
<dbReference type="PROSITE" id="PS51257">
    <property type="entry name" value="PROKAR_LIPOPROTEIN"/>
    <property type="match status" value="1"/>
</dbReference>
<dbReference type="Gene3D" id="2.40.50.100">
    <property type="match status" value="1"/>
</dbReference>
<dbReference type="RefSeq" id="WP_024567736.1">
    <property type="nucleotide sequence ID" value="NZ_LFNG01000004.1"/>
</dbReference>
<dbReference type="AlphaFoldDB" id="A0A0J7J295"/>
<dbReference type="PATRIC" id="fig|1304281.5.peg.864"/>
<dbReference type="GO" id="GO:0016020">
    <property type="term" value="C:membrane"/>
    <property type="evidence" value="ECO:0007669"/>
    <property type="project" value="InterPro"/>
</dbReference>
<dbReference type="Gene3D" id="2.40.30.170">
    <property type="match status" value="1"/>
</dbReference>
<dbReference type="OrthoDB" id="9814657at2"/>
<dbReference type="InterPro" id="IPR006143">
    <property type="entry name" value="RND_pump_MFP"/>
</dbReference>
<evidence type="ECO:0000313" key="5">
    <source>
        <dbReference type="Proteomes" id="UP000035900"/>
    </source>
</evidence>
<organism evidence="4 5">
    <name type="scientific">Chryseobacterium koreense CCUG 49689</name>
    <dbReference type="NCBI Taxonomy" id="1304281"/>
    <lineage>
        <taxon>Bacteria</taxon>
        <taxon>Pseudomonadati</taxon>
        <taxon>Bacteroidota</taxon>
        <taxon>Flavobacteriia</taxon>
        <taxon>Flavobacteriales</taxon>
        <taxon>Weeksellaceae</taxon>
        <taxon>Chryseobacterium group</taxon>
        <taxon>Chryseobacterium</taxon>
    </lineage>
</organism>
<evidence type="ECO:0000259" key="3">
    <source>
        <dbReference type="Pfam" id="PF25973"/>
    </source>
</evidence>
<dbReference type="PANTHER" id="PTHR30097">
    <property type="entry name" value="CATION EFFLUX SYSTEM PROTEIN CUSB"/>
    <property type="match status" value="1"/>
</dbReference>
<dbReference type="NCBIfam" id="TIGR01730">
    <property type="entry name" value="RND_mfp"/>
    <property type="match status" value="1"/>
</dbReference>